<evidence type="ECO:0000313" key="3">
    <source>
        <dbReference type="EMBL" id="ADJ15276.1"/>
    </source>
</evidence>
<evidence type="ECO:0000313" key="5">
    <source>
        <dbReference type="Proteomes" id="UP000000390"/>
    </source>
</evidence>
<dbReference type="KEGG" id="hje:HacjB3_09465"/>
<proteinExistence type="predicted"/>
<dbReference type="RefSeq" id="WP_008417253.1">
    <property type="nucleotide sequence ID" value="NC_014297.1"/>
</dbReference>
<keyword evidence="1" id="KW-0547">Nucleotide-binding</keyword>
<feature type="domain" description="ATP-grasp" evidence="2">
    <location>
        <begin position="120"/>
        <end position="318"/>
    </location>
</feature>
<reference evidence="4 6" key="2">
    <citation type="journal article" date="2014" name="PLoS Genet.">
        <title>Phylogenetically driven sequencing of extremely halophilic archaea reveals strategies for static and dynamic osmo-response.</title>
        <authorList>
            <person name="Becker E.A."/>
            <person name="Seitzer P.M."/>
            <person name="Tritt A."/>
            <person name="Larsen D."/>
            <person name="Krusor M."/>
            <person name="Yao A.I."/>
            <person name="Wu D."/>
            <person name="Madern D."/>
            <person name="Eisen J.A."/>
            <person name="Darling A.E."/>
            <person name="Facciotti M.T."/>
        </authorList>
    </citation>
    <scope>NUCLEOTIDE SEQUENCE [LARGE SCALE GENOMIC DNA]</scope>
    <source>
        <strain evidence="4">B3</strain>
        <strain evidence="6">DSM 18796 / CECT 7217 / JCM 14584 / KCTC 4019 / B3</strain>
    </source>
</reference>
<evidence type="ECO:0000259" key="2">
    <source>
        <dbReference type="PROSITE" id="PS50975"/>
    </source>
</evidence>
<dbReference type="HOGENOM" id="CLU_034084_2_0_2"/>
<dbReference type="GO" id="GO:0046872">
    <property type="term" value="F:metal ion binding"/>
    <property type="evidence" value="ECO:0007669"/>
    <property type="project" value="InterPro"/>
</dbReference>
<organism evidence="3 5">
    <name type="scientific">Halalkalicoccus jeotgali (strain DSM 18796 / CECT 7217 / JCM 14584 / KCTC 4019 / B3)</name>
    <dbReference type="NCBI Taxonomy" id="795797"/>
    <lineage>
        <taxon>Archaea</taxon>
        <taxon>Methanobacteriati</taxon>
        <taxon>Methanobacteriota</taxon>
        <taxon>Stenosarchaea group</taxon>
        <taxon>Halobacteria</taxon>
        <taxon>Halobacteriales</taxon>
        <taxon>Halococcaceae</taxon>
        <taxon>Halalkalicoccus</taxon>
    </lineage>
</organism>
<reference evidence="3 5" key="1">
    <citation type="journal article" date="2010" name="J. Bacteriol.">
        <title>Complete genome sequence of Halalkalicoccus jeotgali B3(T), an extremely halophilic archaeon.</title>
        <authorList>
            <person name="Roh S.W."/>
            <person name="Nam Y.D."/>
            <person name="Nam S.H."/>
            <person name="Choi S.H."/>
            <person name="Park H.S."/>
            <person name="Bae J.W."/>
        </authorList>
    </citation>
    <scope>NUCLEOTIDE SEQUENCE [LARGE SCALE GENOMIC DNA]</scope>
    <source>
        <strain evidence="3">B3</strain>
        <strain evidence="5">DSM 18796 / CECT 7217 / JCM 14584 / KCTC 4019 / B3</strain>
    </source>
</reference>
<accession>D8J3G9</accession>
<dbReference type="Pfam" id="PF15632">
    <property type="entry name" value="ATPgrasp_Ter"/>
    <property type="match status" value="1"/>
</dbReference>
<dbReference type="GeneID" id="9419702"/>
<dbReference type="EMBL" id="AOHV01000034">
    <property type="protein sequence ID" value="ELY35303.1"/>
    <property type="molecule type" value="Genomic_DNA"/>
</dbReference>
<dbReference type="Proteomes" id="UP000011645">
    <property type="component" value="Unassembled WGS sequence"/>
</dbReference>
<dbReference type="EMBL" id="CP002062">
    <property type="protein sequence ID" value="ADJ15276.1"/>
    <property type="molecule type" value="Genomic_DNA"/>
</dbReference>
<dbReference type="PATRIC" id="fig|795797.18.peg.1888"/>
<dbReference type="Proteomes" id="UP000000390">
    <property type="component" value="Chromosome"/>
</dbReference>
<name>D8J3G9_HALJB</name>
<dbReference type="Gene3D" id="3.30.470.20">
    <property type="entry name" value="ATP-grasp fold, B domain"/>
    <property type="match status" value="1"/>
</dbReference>
<evidence type="ECO:0000256" key="1">
    <source>
        <dbReference type="PROSITE-ProRule" id="PRU00409"/>
    </source>
</evidence>
<dbReference type="Gene3D" id="3.40.50.20">
    <property type="match status" value="1"/>
</dbReference>
<keyword evidence="1" id="KW-0067">ATP-binding</keyword>
<dbReference type="AlphaFoldDB" id="D8J3G9"/>
<evidence type="ECO:0000313" key="6">
    <source>
        <dbReference type="Proteomes" id="UP000011645"/>
    </source>
</evidence>
<gene>
    <name evidence="3" type="ordered locus">HacjB3_09465</name>
    <name evidence="4" type="ORF">C497_13211</name>
</gene>
<dbReference type="GO" id="GO:0005524">
    <property type="term" value="F:ATP binding"/>
    <property type="evidence" value="ECO:0007669"/>
    <property type="project" value="UniProtKB-UniRule"/>
</dbReference>
<keyword evidence="6" id="KW-1185">Reference proteome</keyword>
<evidence type="ECO:0000313" key="4">
    <source>
        <dbReference type="EMBL" id="ELY35303.1"/>
    </source>
</evidence>
<dbReference type="STRING" id="795797.HacjB3_09465"/>
<dbReference type="OrthoDB" id="11959at2157"/>
<sequence>MNKVLVLDSHGHSALSIVRSLGRHDVSVTAGADSTFALGPQSKYAADSYVYPDPDVDCYAFLDHLTDHLTDEDYAAVVPATDKTTALLARHKVDLERTGTKVATEDWETFSLAYDKSRTFDIVEGLDVPAPTTVAPTSPADLDRIRGDLSYPVVVKSRSKSIWTEDGTHELSRVDDSHYADSPDELDSVYRTISESSAAFEAHPPLIQEYVPGETQTTVVLADRGEVLVHFQERRLRTDPPSGGNSTLLSGVRNRRMFEHARELIEALEWTGPAQVEFMRTPGGQYRLIEMNGRYWGSLPLAINSGVDFPWYHYQLLRGERPDPPPTYRTDVLQRRLLYGDINWLGHHLAEGNVGAVGPFLRAFVGPKHTFVSVDDPRPTAVALGEAALVGTRRCGAATGSKLRERRRNVIRDDVPVVD</sequence>
<dbReference type="SUPFAM" id="SSF56059">
    <property type="entry name" value="Glutathione synthetase ATP-binding domain-like"/>
    <property type="match status" value="1"/>
</dbReference>
<protein>
    <submittedName>
        <fullName evidence="3">ATP-grasp enzyme-like protein</fullName>
    </submittedName>
</protein>
<dbReference type="InterPro" id="IPR011761">
    <property type="entry name" value="ATP-grasp"/>
</dbReference>
<dbReference type="eggNOG" id="arCOG06897">
    <property type="taxonomic scope" value="Archaea"/>
</dbReference>
<dbReference type="PROSITE" id="PS50975">
    <property type="entry name" value="ATP_GRASP"/>
    <property type="match status" value="1"/>
</dbReference>